<accession>A0ABW4DQR3</accession>
<feature type="transmembrane region" description="Helical" evidence="7">
    <location>
        <begin position="218"/>
        <end position="239"/>
    </location>
</feature>
<dbReference type="CDD" id="cd06261">
    <property type="entry name" value="TM_PBP2"/>
    <property type="match status" value="1"/>
</dbReference>
<keyword evidence="5 7" id="KW-1133">Transmembrane helix</keyword>
<keyword evidence="10" id="KW-1185">Reference proteome</keyword>
<evidence type="ECO:0000256" key="7">
    <source>
        <dbReference type="RuleBase" id="RU363032"/>
    </source>
</evidence>
<feature type="domain" description="ABC transmembrane type-1" evidence="8">
    <location>
        <begin position="48"/>
        <end position="239"/>
    </location>
</feature>
<dbReference type="RefSeq" id="WP_225417354.1">
    <property type="nucleotide sequence ID" value="NZ_JBHTOF010000085.1"/>
</dbReference>
<feature type="transmembrane region" description="Helical" evidence="7">
    <location>
        <begin position="113"/>
        <end position="133"/>
    </location>
</feature>
<protein>
    <submittedName>
        <fullName evidence="9">Carbohydrate ABC transporter permease</fullName>
    </submittedName>
</protein>
<dbReference type="PANTHER" id="PTHR43744:SF12">
    <property type="entry name" value="ABC TRANSPORTER PERMEASE PROTEIN MG189-RELATED"/>
    <property type="match status" value="1"/>
</dbReference>
<evidence type="ECO:0000313" key="9">
    <source>
        <dbReference type="EMBL" id="MFD1465829.1"/>
    </source>
</evidence>
<evidence type="ECO:0000256" key="3">
    <source>
        <dbReference type="ARBA" id="ARBA00022475"/>
    </source>
</evidence>
<name>A0ABW4DQR3_9LACO</name>
<evidence type="ECO:0000259" key="8">
    <source>
        <dbReference type="PROSITE" id="PS50928"/>
    </source>
</evidence>
<dbReference type="SUPFAM" id="SSF161098">
    <property type="entry name" value="MetI-like"/>
    <property type="match status" value="1"/>
</dbReference>
<feature type="transmembrane region" description="Helical" evidence="7">
    <location>
        <begin position="171"/>
        <end position="192"/>
    </location>
</feature>
<dbReference type="PROSITE" id="PS50928">
    <property type="entry name" value="ABC_TM1"/>
    <property type="match status" value="1"/>
</dbReference>
<evidence type="ECO:0000256" key="4">
    <source>
        <dbReference type="ARBA" id="ARBA00022692"/>
    </source>
</evidence>
<dbReference type="EMBL" id="JBHTOF010000085">
    <property type="protein sequence ID" value="MFD1465829.1"/>
    <property type="molecule type" value="Genomic_DNA"/>
</dbReference>
<reference evidence="10" key="1">
    <citation type="journal article" date="2019" name="Int. J. Syst. Evol. Microbiol.">
        <title>The Global Catalogue of Microorganisms (GCM) 10K type strain sequencing project: providing services to taxonomists for standard genome sequencing and annotation.</title>
        <authorList>
            <consortium name="The Broad Institute Genomics Platform"/>
            <consortium name="The Broad Institute Genome Sequencing Center for Infectious Disease"/>
            <person name="Wu L."/>
            <person name="Ma J."/>
        </authorList>
    </citation>
    <scope>NUCLEOTIDE SEQUENCE [LARGE SCALE GENOMIC DNA]</scope>
    <source>
        <strain evidence="10">CCM 8951</strain>
    </source>
</reference>
<comment type="caution">
    <text evidence="9">The sequence shown here is derived from an EMBL/GenBank/DDBJ whole genome shotgun (WGS) entry which is preliminary data.</text>
</comment>
<feature type="transmembrane region" description="Helical" evidence="7">
    <location>
        <begin position="47"/>
        <end position="71"/>
    </location>
</feature>
<keyword evidence="3" id="KW-1003">Cell membrane</keyword>
<sequence length="253" mass="28305">MVPYIYMLIASTQNNGIILSKTIDFRVSKYFQTNMKYLFDNYQYLKVIGNSIFVTVIGTVISTFITTVAGYTLAKYKFVGNHLIFGLIMLSRMIPGFAVLIPTFLLFSKFGLTNSYAGIILPLLASANAVFIMKQYADSFPLELIEAARIDGASEITILFKIAMPLLKPNIITSGLLIFMGYWNSYIFPLVMMSDSDKYTVPLVIRNITQASQDDLNYGAMMAALATSVIPILFLYVWVQTKFKQTDVSAGIK</sequence>
<dbReference type="Gene3D" id="1.10.3720.10">
    <property type="entry name" value="MetI-like"/>
    <property type="match status" value="1"/>
</dbReference>
<dbReference type="InterPro" id="IPR000515">
    <property type="entry name" value="MetI-like"/>
</dbReference>
<dbReference type="InterPro" id="IPR035906">
    <property type="entry name" value="MetI-like_sf"/>
</dbReference>
<proteinExistence type="inferred from homology"/>
<keyword evidence="6 7" id="KW-0472">Membrane</keyword>
<organism evidence="9 10">
    <name type="scientific">Lapidilactobacillus mulanensis</name>
    <dbReference type="NCBI Taxonomy" id="2485999"/>
    <lineage>
        <taxon>Bacteria</taxon>
        <taxon>Bacillati</taxon>
        <taxon>Bacillota</taxon>
        <taxon>Bacilli</taxon>
        <taxon>Lactobacillales</taxon>
        <taxon>Lactobacillaceae</taxon>
        <taxon>Lapidilactobacillus</taxon>
    </lineage>
</organism>
<evidence type="ECO:0000256" key="6">
    <source>
        <dbReference type="ARBA" id="ARBA00023136"/>
    </source>
</evidence>
<feature type="transmembrane region" description="Helical" evidence="7">
    <location>
        <begin position="83"/>
        <end position="107"/>
    </location>
</feature>
<dbReference type="Pfam" id="PF00528">
    <property type="entry name" value="BPD_transp_1"/>
    <property type="match status" value="1"/>
</dbReference>
<gene>
    <name evidence="9" type="ORF">ACFQ4L_07120</name>
</gene>
<comment type="similarity">
    <text evidence="7">Belongs to the binding-protein-dependent transport system permease family.</text>
</comment>
<comment type="subcellular location">
    <subcellularLocation>
        <location evidence="1 7">Cell membrane</location>
        <topology evidence="1 7">Multi-pass membrane protein</topology>
    </subcellularLocation>
</comment>
<dbReference type="Proteomes" id="UP001597244">
    <property type="component" value="Unassembled WGS sequence"/>
</dbReference>
<evidence type="ECO:0000256" key="2">
    <source>
        <dbReference type="ARBA" id="ARBA00022448"/>
    </source>
</evidence>
<evidence type="ECO:0000256" key="5">
    <source>
        <dbReference type="ARBA" id="ARBA00022989"/>
    </source>
</evidence>
<evidence type="ECO:0000313" key="10">
    <source>
        <dbReference type="Proteomes" id="UP001597244"/>
    </source>
</evidence>
<keyword evidence="2 7" id="KW-0813">Transport</keyword>
<evidence type="ECO:0000256" key="1">
    <source>
        <dbReference type="ARBA" id="ARBA00004651"/>
    </source>
</evidence>
<keyword evidence="4 7" id="KW-0812">Transmembrane</keyword>
<dbReference type="PANTHER" id="PTHR43744">
    <property type="entry name" value="ABC TRANSPORTER PERMEASE PROTEIN MG189-RELATED-RELATED"/>
    <property type="match status" value="1"/>
</dbReference>